<comment type="caution">
    <text evidence="2">The sequence shown here is derived from an EMBL/GenBank/DDBJ whole genome shotgun (WGS) entry which is preliminary data.</text>
</comment>
<dbReference type="EMBL" id="LBOI01000008">
    <property type="protein sequence ID" value="KKP31553.1"/>
    <property type="molecule type" value="Genomic_DNA"/>
</dbReference>
<reference evidence="2 3" key="1">
    <citation type="journal article" date="2015" name="Nature">
        <title>rRNA introns, odd ribosomes, and small enigmatic genomes across a large radiation of phyla.</title>
        <authorList>
            <person name="Brown C.T."/>
            <person name="Hug L.A."/>
            <person name="Thomas B.C."/>
            <person name="Sharon I."/>
            <person name="Castelle C.J."/>
            <person name="Singh A."/>
            <person name="Wilkins M.J."/>
            <person name="Williams K.H."/>
            <person name="Banfield J.F."/>
        </authorList>
    </citation>
    <scope>NUCLEOTIDE SEQUENCE [LARGE SCALE GENOMIC DNA]</scope>
</reference>
<gene>
    <name evidence="2" type="ORF">UR21_C0008G0030</name>
</gene>
<dbReference type="Pfam" id="PF13274">
    <property type="entry name" value="SocA_Panacea"/>
    <property type="match status" value="1"/>
</dbReference>
<dbReference type="AlphaFoldDB" id="A0A0F9YJR6"/>
<evidence type="ECO:0000259" key="1">
    <source>
        <dbReference type="Pfam" id="PF13274"/>
    </source>
</evidence>
<organism evidence="2 3">
    <name type="scientific">Candidatus Woesebacteria bacterium GW2011_GWC2_31_9</name>
    <dbReference type="NCBI Taxonomy" id="1618586"/>
    <lineage>
        <taxon>Bacteria</taxon>
        <taxon>Candidatus Woeseibacteriota</taxon>
    </lineage>
</organism>
<accession>A0A0F9YJR6</accession>
<dbReference type="InterPro" id="IPR025272">
    <property type="entry name" value="SocA_Panacea"/>
</dbReference>
<evidence type="ECO:0000313" key="2">
    <source>
        <dbReference type="EMBL" id="KKP31553.1"/>
    </source>
</evidence>
<protein>
    <submittedName>
        <fullName evidence="2">Helix-turn-helix domain protein</fullName>
    </submittedName>
</protein>
<evidence type="ECO:0000313" key="3">
    <source>
        <dbReference type="Proteomes" id="UP000034803"/>
    </source>
</evidence>
<sequence>MFKLNEEKYKEVILYLAKNVGQGGVYGKKKMYKLLYYVDFDFFEKYEKPITGDIYHKLPMGPAPSYFDVIALELKKEGNLQINKSKSGNGYNDAVVYKALTDPKVDIFSKDEKKMLDRVIKLYGDKTGHQLEILTHKEAPYLAVDEGEGMPLEFAHYRGTSLYARPIQVQA</sequence>
<feature type="domain" description="Antitoxin SocA-like Panacea" evidence="1">
    <location>
        <begin position="32"/>
        <end position="139"/>
    </location>
</feature>
<name>A0A0F9YJR6_9BACT</name>
<proteinExistence type="predicted"/>
<dbReference type="Proteomes" id="UP000034803">
    <property type="component" value="Unassembled WGS sequence"/>
</dbReference>